<dbReference type="Pfam" id="PF08751">
    <property type="entry name" value="TrwC"/>
    <property type="match status" value="1"/>
</dbReference>
<feature type="compositionally biased region" description="Basic and acidic residues" evidence="1">
    <location>
        <begin position="77"/>
        <end position="106"/>
    </location>
</feature>
<dbReference type="RefSeq" id="WP_143783310.1">
    <property type="nucleotide sequence ID" value="NZ_CP041616.1"/>
</dbReference>
<gene>
    <name evidence="3" type="ORF">FNH13_10060</name>
</gene>
<evidence type="ECO:0000259" key="2">
    <source>
        <dbReference type="Pfam" id="PF08751"/>
    </source>
</evidence>
<keyword evidence="4" id="KW-1185">Reference proteome</keyword>
<protein>
    <recommendedName>
        <fullName evidence="2">TrwC relaxase domain-containing protein</fullName>
    </recommendedName>
</protein>
<dbReference type="OrthoDB" id="4524286at2"/>
<name>A0A516GAT1_9MICO</name>
<evidence type="ECO:0000313" key="4">
    <source>
        <dbReference type="Proteomes" id="UP000315395"/>
    </source>
</evidence>
<dbReference type="EMBL" id="CP041616">
    <property type="protein sequence ID" value="QDO88633.1"/>
    <property type="molecule type" value="Genomic_DNA"/>
</dbReference>
<feature type="region of interest" description="Disordered" evidence="1">
    <location>
        <begin position="71"/>
        <end position="106"/>
    </location>
</feature>
<accession>A0A516GAT1</accession>
<proteinExistence type="predicted"/>
<feature type="domain" description="TrwC relaxase" evidence="2">
    <location>
        <begin position="8"/>
        <end position="86"/>
    </location>
</feature>
<dbReference type="KEGG" id="orz:FNH13_10060"/>
<dbReference type="InterPro" id="IPR014862">
    <property type="entry name" value="TrwC"/>
</dbReference>
<dbReference type="SUPFAM" id="SSF55464">
    <property type="entry name" value="Origin of replication-binding domain, RBD-like"/>
    <property type="match status" value="1"/>
</dbReference>
<dbReference type="AlphaFoldDB" id="A0A516GAT1"/>
<evidence type="ECO:0000256" key="1">
    <source>
        <dbReference type="SAM" id="MobiDB-lite"/>
    </source>
</evidence>
<reference evidence="3 4" key="1">
    <citation type="submission" date="2019-07" db="EMBL/GenBank/DDBJ databases">
        <title>complete genome sequencing of Ornithinimicrobium sp. H23M54.</title>
        <authorList>
            <person name="Bae J.-W."/>
            <person name="Lee S.-Y."/>
        </authorList>
    </citation>
    <scope>NUCLEOTIDE SEQUENCE [LARGE SCALE GENOMIC DNA]</scope>
    <source>
        <strain evidence="3 4">H23M54</strain>
    </source>
</reference>
<dbReference type="Proteomes" id="UP000315395">
    <property type="component" value="Chromosome"/>
</dbReference>
<evidence type="ECO:0000313" key="3">
    <source>
        <dbReference type="EMBL" id="QDO88633.1"/>
    </source>
</evidence>
<sequence length="106" mass="11502">MTLHKLAAGSGYTYLTQQVAAHDATEGRQAGLASYYEEKGESPGRWLGTGLPGLDLAEGDVVTEEQMKLLFGQGRHPRSDEPEAAAKGRAAEQLRRSRSTRADENE</sequence>
<organism evidence="3 4">
    <name type="scientific">Ornithinimicrobium ciconiae</name>
    <dbReference type="NCBI Taxonomy" id="2594265"/>
    <lineage>
        <taxon>Bacteria</taxon>
        <taxon>Bacillati</taxon>
        <taxon>Actinomycetota</taxon>
        <taxon>Actinomycetes</taxon>
        <taxon>Micrococcales</taxon>
        <taxon>Ornithinimicrobiaceae</taxon>
        <taxon>Ornithinimicrobium</taxon>
    </lineage>
</organism>